<sequence length="265" mass="29485">MAFSAIFQRSARKAAPLASRLIGLQRNFQSSAAIASVIKRASLSPQFVRSAACSSTRNFSSEVATKSPSSSTKLLEVLQSEIDVVEESEDNDQTVEVPKGFPFEIKDNVGEQTVTLTREYEGENIVVEVSMPSLITGEEDEEDNEDDDADEDGKEGETSSQSSVPLLVVVSKKDGLSLEFDCTAYPDEISINSLSLKNSEAEDELAYEGPDFLDLDENLQKAFHKYLEIRGVKPSTTNFLHEYMIEKDNKEYVRWLKDVKKFVEA</sequence>
<reference evidence="3" key="2">
    <citation type="submission" date="2025-08" db="UniProtKB">
        <authorList>
            <consortium name="RefSeq"/>
        </authorList>
    </citation>
    <scope>IDENTIFICATION</scope>
    <source>
        <tissue evidence="3">Leaf</tissue>
    </source>
</reference>
<dbReference type="FunFam" id="3.10.280.10:FF:000002">
    <property type="entry name" value="Mitochondrial glycoprotein family protein"/>
    <property type="match status" value="1"/>
</dbReference>
<dbReference type="SUPFAM" id="SSF54529">
    <property type="entry name" value="Mitochondrial glycoprotein MAM33-like"/>
    <property type="match status" value="1"/>
</dbReference>
<evidence type="ECO:0000313" key="2">
    <source>
        <dbReference type="Proteomes" id="UP000813463"/>
    </source>
</evidence>
<dbReference type="KEGG" id="soe:110785481"/>
<dbReference type="OrthoDB" id="278212at2759"/>
<protein>
    <submittedName>
        <fullName evidence="3">Uncharacterized protein At2g39795, mitochondrial</fullName>
    </submittedName>
</protein>
<dbReference type="GeneID" id="110785481"/>
<dbReference type="PANTHER" id="PTHR10826:SF41">
    <property type="entry name" value="MITOCHONDRIAL GLYCOPROTEIN FAMILY PROTEIN"/>
    <property type="match status" value="1"/>
</dbReference>
<organism evidence="2 3">
    <name type="scientific">Spinacia oleracea</name>
    <name type="common">Spinach</name>
    <dbReference type="NCBI Taxonomy" id="3562"/>
    <lineage>
        <taxon>Eukaryota</taxon>
        <taxon>Viridiplantae</taxon>
        <taxon>Streptophyta</taxon>
        <taxon>Embryophyta</taxon>
        <taxon>Tracheophyta</taxon>
        <taxon>Spermatophyta</taxon>
        <taxon>Magnoliopsida</taxon>
        <taxon>eudicotyledons</taxon>
        <taxon>Gunneridae</taxon>
        <taxon>Pentapetalae</taxon>
        <taxon>Caryophyllales</taxon>
        <taxon>Chenopodiaceae</taxon>
        <taxon>Chenopodioideae</taxon>
        <taxon>Anserineae</taxon>
        <taxon>Spinacia</taxon>
    </lineage>
</organism>
<dbReference type="InterPro" id="IPR036561">
    <property type="entry name" value="MAM33_sf"/>
</dbReference>
<gene>
    <name evidence="3" type="primary">LOC110785481</name>
</gene>
<dbReference type="Pfam" id="PF02330">
    <property type="entry name" value="MAM33"/>
    <property type="match status" value="1"/>
</dbReference>
<proteinExistence type="predicted"/>
<dbReference type="AlphaFoldDB" id="A0A9R0JT40"/>
<evidence type="ECO:0000313" key="3">
    <source>
        <dbReference type="RefSeq" id="XP_021845618.1"/>
    </source>
</evidence>
<feature type="region of interest" description="Disordered" evidence="1">
    <location>
        <begin position="132"/>
        <end position="164"/>
    </location>
</feature>
<dbReference type="RefSeq" id="XP_021845618.1">
    <property type="nucleotide sequence ID" value="XM_021989926.2"/>
</dbReference>
<keyword evidence="2" id="KW-1185">Reference proteome</keyword>
<evidence type="ECO:0000256" key="1">
    <source>
        <dbReference type="SAM" id="MobiDB-lite"/>
    </source>
</evidence>
<dbReference type="Gene3D" id="3.10.280.10">
    <property type="entry name" value="Mitochondrial glycoprotein"/>
    <property type="match status" value="1"/>
</dbReference>
<dbReference type="InterPro" id="IPR003428">
    <property type="entry name" value="MAM33"/>
</dbReference>
<feature type="compositionally biased region" description="Acidic residues" evidence="1">
    <location>
        <begin position="137"/>
        <end position="154"/>
    </location>
</feature>
<reference evidence="2" key="1">
    <citation type="journal article" date="2021" name="Nat. Commun.">
        <title>Genomic analyses provide insights into spinach domestication and the genetic basis of agronomic traits.</title>
        <authorList>
            <person name="Cai X."/>
            <person name="Sun X."/>
            <person name="Xu C."/>
            <person name="Sun H."/>
            <person name="Wang X."/>
            <person name="Ge C."/>
            <person name="Zhang Z."/>
            <person name="Wang Q."/>
            <person name="Fei Z."/>
            <person name="Jiao C."/>
            <person name="Wang Q."/>
        </authorList>
    </citation>
    <scope>NUCLEOTIDE SEQUENCE [LARGE SCALE GENOMIC DNA]</scope>
    <source>
        <strain evidence="2">cv. Varoflay</strain>
    </source>
</reference>
<dbReference type="Proteomes" id="UP000813463">
    <property type="component" value="Chromosome 1"/>
</dbReference>
<accession>A0A9R0JT40</accession>
<dbReference type="GO" id="GO:0005759">
    <property type="term" value="C:mitochondrial matrix"/>
    <property type="evidence" value="ECO:0007669"/>
    <property type="project" value="InterPro"/>
</dbReference>
<dbReference type="PANTHER" id="PTHR10826">
    <property type="entry name" value="COMPLEMENT COMPONENT 1"/>
    <property type="match status" value="1"/>
</dbReference>
<name>A0A9R0JT40_SPIOL</name>